<feature type="active site" evidence="6">
    <location>
        <position position="169"/>
    </location>
</feature>
<evidence type="ECO:0000256" key="5">
    <source>
        <dbReference type="PIRNR" id="PIRNR022950"/>
    </source>
</evidence>
<protein>
    <recommendedName>
        <fullName evidence="5">Protein phosphatase methylesterase 1</fullName>
        <shortName evidence="5">PME-1</shortName>
        <ecNumber evidence="5">3.1.1.-</ecNumber>
    </recommendedName>
</protein>
<accession>A0A1B6D430</accession>
<dbReference type="PRINTS" id="PR00412">
    <property type="entry name" value="EPOXHYDRLASE"/>
</dbReference>
<comment type="catalytic activity">
    <reaction evidence="4">
        <text>[phosphatase 2A protein]-C-terminal L-leucine methyl ester + H2O = [phosphatase 2A protein]-C-terminal L-leucine + methanol + H(+)</text>
        <dbReference type="Rhea" id="RHEA:48548"/>
        <dbReference type="Rhea" id="RHEA-COMP:12134"/>
        <dbReference type="Rhea" id="RHEA-COMP:12135"/>
        <dbReference type="ChEBI" id="CHEBI:15377"/>
        <dbReference type="ChEBI" id="CHEBI:15378"/>
        <dbReference type="ChEBI" id="CHEBI:17790"/>
        <dbReference type="ChEBI" id="CHEBI:90516"/>
        <dbReference type="ChEBI" id="CHEBI:90517"/>
        <dbReference type="EC" id="3.1.1.89"/>
    </reaction>
</comment>
<dbReference type="GO" id="GO:0051723">
    <property type="term" value="F:protein methylesterase activity"/>
    <property type="evidence" value="ECO:0007669"/>
    <property type="project" value="UniProtKB-EC"/>
</dbReference>
<dbReference type="Gene3D" id="3.40.50.1820">
    <property type="entry name" value="alpha/beta hydrolase"/>
    <property type="match status" value="1"/>
</dbReference>
<dbReference type="Pfam" id="PF12697">
    <property type="entry name" value="Abhydrolase_6"/>
    <property type="match status" value="1"/>
</dbReference>
<dbReference type="SUPFAM" id="SSF53474">
    <property type="entry name" value="alpha/beta-Hydrolases"/>
    <property type="match status" value="1"/>
</dbReference>
<evidence type="ECO:0000256" key="2">
    <source>
        <dbReference type="ARBA" id="ARBA00022487"/>
    </source>
</evidence>
<dbReference type="EMBL" id="GEDC01016851">
    <property type="protein sequence ID" value="JAS20447.1"/>
    <property type="molecule type" value="Transcribed_RNA"/>
</dbReference>
<dbReference type="EC" id="3.1.1.-" evidence="5"/>
<gene>
    <name evidence="9" type="ORF">g.10471</name>
</gene>
<reference evidence="9" key="1">
    <citation type="submission" date="2015-12" db="EMBL/GenBank/DDBJ databases">
        <title>De novo transcriptome assembly of four potential Pierce s Disease insect vectors from Arizona vineyards.</title>
        <authorList>
            <person name="Tassone E.E."/>
        </authorList>
    </citation>
    <scope>NUCLEOTIDE SEQUENCE</scope>
</reference>
<evidence type="ECO:0000256" key="4">
    <source>
        <dbReference type="ARBA" id="ARBA00049203"/>
    </source>
</evidence>
<dbReference type="PANTHER" id="PTHR14189:SF0">
    <property type="entry name" value="PROTEIN PHOSPHATASE METHYLESTERASE 1"/>
    <property type="match status" value="1"/>
</dbReference>
<evidence type="ECO:0000256" key="3">
    <source>
        <dbReference type="ARBA" id="ARBA00022801"/>
    </source>
</evidence>
<feature type="region of interest" description="Disordered" evidence="7">
    <location>
        <begin position="1"/>
        <end position="31"/>
    </location>
</feature>
<organism evidence="9">
    <name type="scientific">Clastoptera arizonana</name>
    <name type="common">Arizona spittle bug</name>
    <dbReference type="NCBI Taxonomy" id="38151"/>
    <lineage>
        <taxon>Eukaryota</taxon>
        <taxon>Metazoa</taxon>
        <taxon>Ecdysozoa</taxon>
        <taxon>Arthropoda</taxon>
        <taxon>Hexapoda</taxon>
        <taxon>Insecta</taxon>
        <taxon>Pterygota</taxon>
        <taxon>Neoptera</taxon>
        <taxon>Paraneoptera</taxon>
        <taxon>Hemiptera</taxon>
        <taxon>Auchenorrhyncha</taxon>
        <taxon>Cercopoidea</taxon>
        <taxon>Clastopteridae</taxon>
        <taxon>Clastoptera</taxon>
    </lineage>
</organism>
<evidence type="ECO:0000256" key="6">
    <source>
        <dbReference type="PIRSR" id="PIRSR022950-1"/>
    </source>
</evidence>
<dbReference type="InterPro" id="IPR000073">
    <property type="entry name" value="AB_hydrolase_1"/>
</dbReference>
<keyword evidence="3 5" id="KW-0378">Hydrolase</keyword>
<comment type="function">
    <text evidence="5">Demethylates proteins that have been reversibly carboxymethylated.</text>
</comment>
<comment type="similarity">
    <text evidence="1 5">Belongs to the AB hydrolase superfamily.</text>
</comment>
<feature type="domain" description="AB hydrolase-1" evidence="8">
    <location>
        <begin position="68"/>
        <end position="352"/>
    </location>
</feature>
<feature type="active site" evidence="6">
    <location>
        <position position="340"/>
    </location>
</feature>
<evidence type="ECO:0000256" key="1">
    <source>
        <dbReference type="ARBA" id="ARBA00008645"/>
    </source>
</evidence>
<feature type="active site" evidence="6">
    <location>
        <position position="145"/>
    </location>
</feature>
<proteinExistence type="inferred from homology"/>
<evidence type="ECO:0000256" key="7">
    <source>
        <dbReference type="SAM" id="MobiDB-lite"/>
    </source>
</evidence>
<dbReference type="PIRSF" id="PIRSF022950">
    <property type="entry name" value="PPase_methylesterase_euk"/>
    <property type="match status" value="1"/>
</dbReference>
<evidence type="ECO:0000259" key="8">
    <source>
        <dbReference type="Pfam" id="PF12697"/>
    </source>
</evidence>
<keyword evidence="2 5" id="KW-0719">Serine esterase</keyword>
<dbReference type="PANTHER" id="PTHR14189">
    <property type="entry name" value="PROTEIN PHOSPHATASE METHYLESTERASE-1 RELATED"/>
    <property type="match status" value="1"/>
</dbReference>
<name>A0A1B6D430_9HEMI</name>
<dbReference type="InterPro" id="IPR016812">
    <property type="entry name" value="PPase_methylesterase_euk"/>
</dbReference>
<feature type="compositionally biased region" description="Polar residues" evidence="7">
    <location>
        <begin position="1"/>
        <end position="10"/>
    </location>
</feature>
<dbReference type="InterPro" id="IPR029058">
    <property type="entry name" value="AB_hydrolase_fold"/>
</dbReference>
<sequence>MSKMQKNLITSRMPPVGPHQNRRMGRNRSDNDDYTPVEWNKYFDKFQNLKVNGDTFRVYSAGEEGPVVFLLHGGGFSGLTWSLLAKKLIEMVVVRVVAMDIRGHGDTSTNDDSDLSIERLSSDVINVIKDMYGEDVPEIILMGHSMGGAIAVHVAASEQVPIAGLAMIDVVEGTAINALASMQSFLRGRPQSFQSIEDAIKWSVHSGQLKNLESAKVSMPGQIKNATTGKTATLELENYTSKGVTSKKDEPVDSIREDEEATFKLPGQKGQYVWRIDLRTSEPYWSGWFQGLSQKFLNAKAGKILLLANIDRLDTDLTIGQMQGKFEMHTFDSTFTKCGHAVHEDLPQDVANVITTFIVRNRLSVSKGEFSVHLAAC</sequence>
<dbReference type="AlphaFoldDB" id="A0A1B6D430"/>
<evidence type="ECO:0000313" key="9">
    <source>
        <dbReference type="EMBL" id="JAS20447.1"/>
    </source>
</evidence>
<dbReference type="InterPro" id="IPR000639">
    <property type="entry name" value="Epox_hydrolase-like"/>
</dbReference>